<protein>
    <submittedName>
        <fullName evidence="1">DUF2019 domain-containing protein</fullName>
    </submittedName>
</protein>
<dbReference type="AlphaFoldDB" id="A0A9X3LEN1"/>
<reference evidence="1" key="1">
    <citation type="submission" date="2022-05" db="EMBL/GenBank/DDBJ databases">
        <authorList>
            <person name="Colautti A."/>
            <person name="Iacumin L."/>
        </authorList>
    </citation>
    <scope>NUCLEOTIDE SEQUENCE</scope>
    <source>
        <strain evidence="1">DSM 30747</strain>
    </source>
</reference>
<accession>A0A9X3LEN1</accession>
<dbReference type="Proteomes" id="UP001152172">
    <property type="component" value="Unassembled WGS sequence"/>
</dbReference>
<sequence length="115" mass="13527">MKLEEIMENCIDSAILYGVSAYEVVVNPRKTNKLYDKQYKNFKLLKKHPSGVESLYHLLQHPNIYVRYISAIHLLSVDEKKAKEVIMTVATINKCLDPHYLFEEWDNGNLKEYYS</sequence>
<dbReference type="InterPro" id="IPR042236">
    <property type="entry name" value="PI3K_accessory_sf"/>
</dbReference>
<dbReference type="Gene3D" id="1.25.40.70">
    <property type="entry name" value="Phosphatidylinositol 3-kinase, accessory domain (PIK)"/>
    <property type="match status" value="1"/>
</dbReference>
<evidence type="ECO:0000313" key="2">
    <source>
        <dbReference type="Proteomes" id="UP001152172"/>
    </source>
</evidence>
<name>A0A9X3LEN1_9BACI</name>
<dbReference type="SUPFAM" id="SSF48371">
    <property type="entry name" value="ARM repeat"/>
    <property type="match status" value="1"/>
</dbReference>
<dbReference type="InterPro" id="IPR016024">
    <property type="entry name" value="ARM-type_fold"/>
</dbReference>
<comment type="caution">
    <text evidence="1">The sequence shown here is derived from an EMBL/GenBank/DDBJ whole genome shotgun (WGS) entry which is preliminary data.</text>
</comment>
<organism evidence="1 2">
    <name type="scientific">Psychrobacillus psychrodurans</name>
    <dbReference type="NCBI Taxonomy" id="126157"/>
    <lineage>
        <taxon>Bacteria</taxon>
        <taxon>Bacillati</taxon>
        <taxon>Bacillota</taxon>
        <taxon>Bacilli</taxon>
        <taxon>Bacillales</taxon>
        <taxon>Bacillaceae</taxon>
        <taxon>Psychrobacillus</taxon>
    </lineage>
</organism>
<evidence type="ECO:0000313" key="1">
    <source>
        <dbReference type="EMBL" id="MCZ8534879.1"/>
    </source>
</evidence>
<keyword evidence="2" id="KW-1185">Reference proteome</keyword>
<gene>
    <name evidence="1" type="ORF">M9R61_16360</name>
</gene>
<dbReference type="RefSeq" id="WP_269922951.1">
    <property type="nucleotide sequence ID" value="NZ_JAMKBI010000013.1"/>
</dbReference>
<proteinExistence type="predicted"/>
<dbReference type="EMBL" id="JAMKBI010000013">
    <property type="protein sequence ID" value="MCZ8534879.1"/>
    <property type="molecule type" value="Genomic_DNA"/>
</dbReference>